<sequence length="71" mass="7655">MTSDTRRTEVTTMKPASKTPENGGFQASMGRKVSAMSMQDAEGCGVELVVNGILNNDFDIICLFVCLPIRA</sequence>
<name>A0ACC3ALL2_9EURO</name>
<keyword evidence="2" id="KW-1185">Reference proteome</keyword>
<accession>A0ACC3ALL2</accession>
<dbReference type="Proteomes" id="UP001177260">
    <property type="component" value="Unassembled WGS sequence"/>
</dbReference>
<protein>
    <submittedName>
        <fullName evidence="1">Uncharacterized protein</fullName>
    </submittedName>
</protein>
<organism evidence="1 2">
    <name type="scientific">Aspergillus melleus</name>
    <dbReference type="NCBI Taxonomy" id="138277"/>
    <lineage>
        <taxon>Eukaryota</taxon>
        <taxon>Fungi</taxon>
        <taxon>Dikarya</taxon>
        <taxon>Ascomycota</taxon>
        <taxon>Pezizomycotina</taxon>
        <taxon>Eurotiomycetes</taxon>
        <taxon>Eurotiomycetidae</taxon>
        <taxon>Eurotiales</taxon>
        <taxon>Aspergillaceae</taxon>
        <taxon>Aspergillus</taxon>
        <taxon>Aspergillus subgen. Circumdati</taxon>
    </lineage>
</organism>
<comment type="caution">
    <text evidence="1">The sequence shown here is derived from an EMBL/GenBank/DDBJ whole genome shotgun (WGS) entry which is preliminary data.</text>
</comment>
<evidence type="ECO:0000313" key="2">
    <source>
        <dbReference type="Proteomes" id="UP001177260"/>
    </source>
</evidence>
<evidence type="ECO:0000313" key="1">
    <source>
        <dbReference type="EMBL" id="KAK1138299.1"/>
    </source>
</evidence>
<dbReference type="EMBL" id="JAOPJF010000170">
    <property type="protein sequence ID" value="KAK1138299.1"/>
    <property type="molecule type" value="Genomic_DNA"/>
</dbReference>
<gene>
    <name evidence="1" type="ORF">N8T08_003037</name>
</gene>
<proteinExistence type="predicted"/>
<reference evidence="1 2" key="1">
    <citation type="journal article" date="2023" name="ACS Omega">
        <title>Identification of the Neoaspergillic Acid Biosynthesis Gene Cluster by Establishing an In Vitro CRISPR-Ribonucleoprotein Genetic System in Aspergillus melleus.</title>
        <authorList>
            <person name="Yuan B."/>
            <person name="Grau M.F."/>
            <person name="Murata R.M."/>
            <person name="Torok T."/>
            <person name="Venkateswaran K."/>
            <person name="Stajich J.E."/>
            <person name="Wang C.C.C."/>
        </authorList>
    </citation>
    <scope>NUCLEOTIDE SEQUENCE [LARGE SCALE GENOMIC DNA]</scope>
    <source>
        <strain evidence="1 2">IMV 1140</strain>
    </source>
</reference>